<keyword evidence="1" id="KW-0482">Metalloprotease</keyword>
<dbReference type="EMBL" id="CM051404">
    <property type="protein sequence ID" value="KAJ4707170.1"/>
    <property type="molecule type" value="Genomic_DNA"/>
</dbReference>
<proteinExistence type="predicted"/>
<evidence type="ECO:0000313" key="2">
    <source>
        <dbReference type="Proteomes" id="UP001164539"/>
    </source>
</evidence>
<sequence length="649" mass="72114">MTSFSVVCNNGILAKQRNLGIYSGELKSLRRYSDIRYTSFCFPSVGFYNCYTKPQCLLVCNNRVNRFLSSGKIGVPLLGFSVCYKSQHGLSCRSEIRSVIRGNSEDHENQLGKRGNGNLRRRFPLRLRPRLRLLSMRLRRVSLRSVLNDIRMFLRKNIRRVTLSTLISVALGFCYLFLKLTAMPSPKIVPYSDLITSLQSSSVTKVLLEEGSRRIYYNTNLKVLDTQLAEEKSPGNDPVENVVVTNSVENVVVTNSVENVVVTNPVENILVKDPVENVAWQFSTRKIDHDEKFLLSLMREKGITYSSAPQSPLMSMRSILITVISLWIPLTPLMWLLYRQLSAANSPAKRRRPNKQMVGFDDVEGVDAAKVELMEIVSCLQGAINYQKLGAKLPRGVLLVGPPGTGKTLLARAVAGEAGVPFFTVSASEFVELFVGRGAARIRDLFSAARKCSPAIIFIDELDAVGGKRGRSFNDERDQTLNQLLTEMDGFESDTKVVVIAATNRPEALDPALCRPGRFSRKVLVGEPDEEGRRKILAVHLRGVPLEEDTNLICDLVASLTPGFVGADLANIVNEAALLAARRGSEAVTREDIMEAIERAKFGINDRQLRPSTISKELGKLFPWMPSLMGRNDTKQVGLQGPLGYQTLS</sequence>
<keyword evidence="2" id="KW-1185">Reference proteome</keyword>
<evidence type="ECO:0000313" key="1">
    <source>
        <dbReference type="EMBL" id="KAJ4707170.1"/>
    </source>
</evidence>
<organism evidence="1 2">
    <name type="scientific">Melia azedarach</name>
    <name type="common">Chinaberry tree</name>
    <dbReference type="NCBI Taxonomy" id="155640"/>
    <lineage>
        <taxon>Eukaryota</taxon>
        <taxon>Viridiplantae</taxon>
        <taxon>Streptophyta</taxon>
        <taxon>Embryophyta</taxon>
        <taxon>Tracheophyta</taxon>
        <taxon>Spermatophyta</taxon>
        <taxon>Magnoliopsida</taxon>
        <taxon>eudicotyledons</taxon>
        <taxon>Gunneridae</taxon>
        <taxon>Pentapetalae</taxon>
        <taxon>rosids</taxon>
        <taxon>malvids</taxon>
        <taxon>Sapindales</taxon>
        <taxon>Meliaceae</taxon>
        <taxon>Melia</taxon>
    </lineage>
</organism>
<dbReference type="Proteomes" id="UP001164539">
    <property type="component" value="Chromosome 11"/>
</dbReference>
<keyword evidence="1" id="KW-0378">Hydrolase</keyword>
<protein>
    <submittedName>
        <fullName evidence="1">ATP-dependent zinc metalloprotease FtsH</fullName>
    </submittedName>
</protein>
<comment type="caution">
    <text evidence="1">The sequence shown here is derived from an EMBL/GenBank/DDBJ whole genome shotgun (WGS) entry which is preliminary data.</text>
</comment>
<reference evidence="1 2" key="1">
    <citation type="journal article" date="2023" name="Science">
        <title>Complex scaffold remodeling in plant triterpene biosynthesis.</title>
        <authorList>
            <person name="De La Pena R."/>
            <person name="Hodgson H."/>
            <person name="Liu J.C."/>
            <person name="Stephenson M.J."/>
            <person name="Martin A.C."/>
            <person name="Owen C."/>
            <person name="Harkess A."/>
            <person name="Leebens-Mack J."/>
            <person name="Jimenez L.E."/>
            <person name="Osbourn A."/>
            <person name="Sattely E.S."/>
        </authorList>
    </citation>
    <scope>NUCLEOTIDE SEQUENCE [LARGE SCALE GENOMIC DNA]</scope>
    <source>
        <strain evidence="2">cv. JPN11</strain>
        <tissue evidence="1">Leaf</tissue>
    </source>
</reference>
<accession>A0ACC1X6U1</accession>
<name>A0ACC1X6U1_MELAZ</name>
<keyword evidence="1" id="KW-0645">Protease</keyword>
<gene>
    <name evidence="1" type="ORF">OWV82_020727</name>
</gene>